<dbReference type="Pfam" id="PF04101">
    <property type="entry name" value="Glyco_tran_28_C"/>
    <property type="match status" value="1"/>
</dbReference>
<dbReference type="Gene3D" id="3.40.50.2000">
    <property type="entry name" value="Glycogen Phosphorylase B"/>
    <property type="match status" value="1"/>
</dbReference>
<feature type="active site" description="Proton acceptor" evidence="1">
    <location>
        <position position="17"/>
    </location>
</feature>
<accession>A0A974XR56</accession>
<sequence length="506" mass="56672">MNILIRADASVQIGSGHIMRCLVLAQALMKQGHEVSFACRRQAGDLVELIQKRGFRVMTLIDPVQAPSLGSTLDYSSWLGVPWQQDAESLVSQAENIDLLIVDHYGINVEWETWVKGALGCKLFVIDDLVRSHCAELLLDQTLLREKQAYVSLGAAKRVLVGSDYALLAEHFPAAREAMLSKPATLNRPRVLLFMGAMDLPNVTLRVIEAFAQSGADKRPLLTVLLGKHARHYQQVREACIRAGGWVNHIEHVDNMAELMCQHDLAIGAAGTTALERACVGLPSIIIPLADNQKDICQNLVATNAVISLEIDKIEAELIVKYELLLADYRDFRNRNFAQCDGLGTRRVMQELNDLLNDTSSSLTLRKATVADIKQVYEWQIHPSTRQYANNPQSPGWQEHQIWMRKQLANPEHFFYFIVDCESHSDLGVVRLDRVARAEYVISIFIDPSQYGKKIAGKALALIDTLHGDVTIIAKVLKENVVSQRLFSSANYRQVSDDTFIREPLK</sequence>
<dbReference type="NCBIfam" id="TIGR03590">
    <property type="entry name" value="PseG"/>
    <property type="match status" value="1"/>
</dbReference>
<dbReference type="EC" id="3.6.1.57" evidence="4"/>
<dbReference type="AlphaFoldDB" id="A0A974XR56"/>
<evidence type="ECO:0000259" key="3">
    <source>
        <dbReference type="PROSITE" id="PS51186"/>
    </source>
</evidence>
<feature type="domain" description="N-acetyltransferase" evidence="3">
    <location>
        <begin position="363"/>
        <end position="506"/>
    </location>
</feature>
<keyword evidence="5" id="KW-1185">Reference proteome</keyword>
<dbReference type="EMBL" id="CP071504">
    <property type="protein sequence ID" value="QSX28989.1"/>
    <property type="molecule type" value="Genomic_DNA"/>
</dbReference>
<dbReference type="Gene3D" id="3.40.630.30">
    <property type="match status" value="1"/>
</dbReference>
<keyword evidence="4" id="KW-0378">Hydrolase</keyword>
<dbReference type="InterPro" id="IPR000182">
    <property type="entry name" value="GNAT_dom"/>
</dbReference>
<dbReference type="GO" id="GO:0016758">
    <property type="term" value="F:hexosyltransferase activity"/>
    <property type="evidence" value="ECO:0007669"/>
    <property type="project" value="InterPro"/>
</dbReference>
<organism evidence="4 5">
    <name type="scientific">Shewanella cyperi</name>
    <dbReference type="NCBI Taxonomy" id="2814292"/>
    <lineage>
        <taxon>Bacteria</taxon>
        <taxon>Pseudomonadati</taxon>
        <taxon>Pseudomonadota</taxon>
        <taxon>Gammaproteobacteria</taxon>
        <taxon>Alteromonadales</taxon>
        <taxon>Shewanellaceae</taxon>
        <taxon>Shewanella</taxon>
    </lineage>
</organism>
<dbReference type="InterPro" id="IPR016181">
    <property type="entry name" value="Acyl_CoA_acyltransferase"/>
</dbReference>
<dbReference type="PROSITE" id="PS51186">
    <property type="entry name" value="GNAT"/>
    <property type="match status" value="1"/>
</dbReference>
<protein>
    <submittedName>
        <fullName evidence="4">UDP-2,4-diacetamido-2,4, 6-trideoxy-beta-L-altropyranose hydrolase</fullName>
        <ecNumber evidence="4">3.6.1.57</ecNumber>
    </submittedName>
</protein>
<dbReference type="Proteomes" id="UP000663281">
    <property type="component" value="Chromosome"/>
</dbReference>
<dbReference type="SUPFAM" id="SSF53756">
    <property type="entry name" value="UDP-Glycosyltransferase/glycogen phosphorylase"/>
    <property type="match status" value="1"/>
</dbReference>
<dbReference type="KEGG" id="scyp:JYB88_12075"/>
<dbReference type="GO" id="GO:0016747">
    <property type="term" value="F:acyltransferase activity, transferring groups other than amino-acyl groups"/>
    <property type="evidence" value="ECO:0007669"/>
    <property type="project" value="InterPro"/>
</dbReference>
<evidence type="ECO:0000313" key="4">
    <source>
        <dbReference type="EMBL" id="QSX28989.1"/>
    </source>
</evidence>
<evidence type="ECO:0000256" key="1">
    <source>
        <dbReference type="PIRSR" id="PIRSR620023-1"/>
    </source>
</evidence>
<dbReference type="RefSeq" id="WP_207324274.1">
    <property type="nucleotide sequence ID" value="NZ_CP071504.1"/>
</dbReference>
<gene>
    <name evidence="4" type="primary">pseG</name>
    <name evidence="4" type="ORF">JYB88_12075</name>
</gene>
<dbReference type="GO" id="GO:0016787">
    <property type="term" value="F:hydrolase activity"/>
    <property type="evidence" value="ECO:0007669"/>
    <property type="project" value="UniProtKB-KW"/>
</dbReference>
<proteinExistence type="predicted"/>
<evidence type="ECO:0000256" key="2">
    <source>
        <dbReference type="PIRSR" id="PIRSR620023-2"/>
    </source>
</evidence>
<dbReference type="Gene3D" id="3.40.50.11190">
    <property type="match status" value="1"/>
</dbReference>
<reference evidence="4 5" key="1">
    <citation type="submission" date="2021-03" db="EMBL/GenBank/DDBJ databases">
        <title>Novel species identification of genus Shewanella.</title>
        <authorList>
            <person name="Liu G."/>
            <person name="Zhang Q."/>
        </authorList>
    </citation>
    <scope>NUCLEOTIDE SEQUENCE [LARGE SCALE GENOMIC DNA]</scope>
    <source>
        <strain evidence="4 5">FJAT-53726</strain>
    </source>
</reference>
<dbReference type="InterPro" id="IPR020023">
    <property type="entry name" value="PseG"/>
</dbReference>
<feature type="binding site" evidence="2">
    <location>
        <position position="276"/>
    </location>
    <ligand>
        <name>substrate</name>
    </ligand>
</feature>
<dbReference type="InterPro" id="IPR007235">
    <property type="entry name" value="Glyco_trans_28_C"/>
</dbReference>
<dbReference type="Pfam" id="PF13302">
    <property type="entry name" value="Acetyltransf_3"/>
    <property type="match status" value="1"/>
</dbReference>
<name>A0A974XR56_9GAMM</name>
<evidence type="ECO:0000313" key="5">
    <source>
        <dbReference type="Proteomes" id="UP000663281"/>
    </source>
</evidence>
<dbReference type="SUPFAM" id="SSF55729">
    <property type="entry name" value="Acyl-CoA N-acyltransferases (Nat)"/>
    <property type="match status" value="1"/>
</dbReference>